<dbReference type="EMBL" id="SSXH01000065">
    <property type="protein sequence ID" value="THJ75573.1"/>
    <property type="molecule type" value="Genomic_DNA"/>
</dbReference>
<gene>
    <name evidence="1" type="ORF">E7Y31_04700</name>
</gene>
<dbReference type="Proteomes" id="UP000305282">
    <property type="component" value="Unassembled WGS sequence"/>
</dbReference>
<protein>
    <recommendedName>
        <fullName evidence="3">DUF302 domain-containing protein</fullName>
    </recommendedName>
</protein>
<dbReference type="InterPro" id="IPR035923">
    <property type="entry name" value="TT1751-like_sf"/>
</dbReference>
<reference evidence="1 2" key="1">
    <citation type="submission" date="2019-04" db="EMBL/GenBank/DDBJ databases">
        <title>Draft genome sequences for three unisolated Alnus-infective Frankia Sp+ strains, AgTrS, AiOr and AvVan, the first sequenced Frankia strains able to sporulate in-planta.</title>
        <authorList>
            <person name="Bethencourt L."/>
            <person name="Vautrin F."/>
            <person name="Taib N."/>
            <person name="Dubost A."/>
            <person name="Castro-Garcia L."/>
            <person name="Imbaud O."/>
            <person name="Abrouk D."/>
            <person name="Fournier P."/>
            <person name="Briolay J."/>
            <person name="Nguyen A."/>
            <person name="Normand P."/>
            <person name="Fernandez M.P."/>
            <person name="Brochier-Armanet C."/>
            <person name="Herrera-Belaroussi A."/>
        </authorList>
    </citation>
    <scope>NUCLEOTIDE SEQUENCE [LARGE SCALE GENOMIC DNA]</scope>
    <source>
        <strain evidence="1 2">AvVan</strain>
    </source>
</reference>
<dbReference type="OrthoDB" id="3358967at2"/>
<dbReference type="Gene3D" id="3.30.310.70">
    <property type="entry name" value="TT1751-like domain"/>
    <property type="match status" value="1"/>
</dbReference>
<name>A0A4S5ETH1_9ACTN</name>
<accession>A0A4S5ETH1</accession>
<sequence>MRDHDHDLAGAVSTVRYEVHRLSIATSLTYDETVRRYEQAVPALDEARFTALAAGRPTWDDIRIATAPNAPHDFIRYWRGDFTWLFRAAGDEGRCVEYLMGNHVIAERMFRHDPAVLLHAPLRTTINTDAHGATWFSVDQPSTHFRSYDNRAITTVGIELDLKLATLLEHLGVAVPDALATGRVPATTG</sequence>
<evidence type="ECO:0000313" key="2">
    <source>
        <dbReference type="Proteomes" id="UP000305282"/>
    </source>
</evidence>
<proteinExistence type="predicted"/>
<evidence type="ECO:0000313" key="1">
    <source>
        <dbReference type="EMBL" id="THJ75573.1"/>
    </source>
</evidence>
<keyword evidence="2" id="KW-1185">Reference proteome</keyword>
<organism evidence="1 2">
    <name type="scientific">Candidatus Frankia alpina</name>
    <dbReference type="NCBI Taxonomy" id="2699483"/>
    <lineage>
        <taxon>Bacteria</taxon>
        <taxon>Bacillati</taxon>
        <taxon>Actinomycetota</taxon>
        <taxon>Actinomycetes</taxon>
        <taxon>Frankiales</taxon>
        <taxon>Frankiaceae</taxon>
        <taxon>Frankia</taxon>
    </lineage>
</organism>
<comment type="caution">
    <text evidence="1">The sequence shown here is derived from an EMBL/GenBank/DDBJ whole genome shotgun (WGS) entry which is preliminary data.</text>
</comment>
<dbReference type="SUPFAM" id="SSF103247">
    <property type="entry name" value="TT1751-like"/>
    <property type="match status" value="1"/>
</dbReference>
<dbReference type="AlphaFoldDB" id="A0A4S5ETH1"/>
<evidence type="ECO:0008006" key="3">
    <source>
        <dbReference type="Google" id="ProtNLM"/>
    </source>
</evidence>